<dbReference type="AlphaFoldDB" id="A0AAD9ICN9"/>
<evidence type="ECO:0000313" key="2">
    <source>
        <dbReference type="EMBL" id="KAK2074875.1"/>
    </source>
</evidence>
<dbReference type="EMBL" id="JAQQPM010000008">
    <property type="protein sequence ID" value="KAK2074875.1"/>
    <property type="molecule type" value="Genomic_DNA"/>
</dbReference>
<organism evidence="2 3">
    <name type="scientific">Phyllachora maydis</name>
    <dbReference type="NCBI Taxonomy" id="1825666"/>
    <lineage>
        <taxon>Eukaryota</taxon>
        <taxon>Fungi</taxon>
        <taxon>Dikarya</taxon>
        <taxon>Ascomycota</taxon>
        <taxon>Pezizomycotina</taxon>
        <taxon>Sordariomycetes</taxon>
        <taxon>Sordariomycetidae</taxon>
        <taxon>Phyllachorales</taxon>
        <taxon>Phyllachoraceae</taxon>
        <taxon>Phyllachora</taxon>
    </lineage>
</organism>
<dbReference type="PANTHER" id="PTHR17630:SF44">
    <property type="entry name" value="PROTEIN AIM2"/>
    <property type="match status" value="1"/>
</dbReference>
<dbReference type="InterPro" id="IPR002925">
    <property type="entry name" value="Dienelactn_hydro"/>
</dbReference>
<dbReference type="SUPFAM" id="SSF53474">
    <property type="entry name" value="alpha/beta-Hydrolases"/>
    <property type="match status" value="1"/>
</dbReference>
<reference evidence="2" key="1">
    <citation type="journal article" date="2023" name="Mol. Plant Microbe Interact.">
        <title>Elucidating the Obligate Nature and Biological Capacity of an Invasive Fungal Corn Pathogen.</title>
        <authorList>
            <person name="MacCready J.S."/>
            <person name="Roggenkamp E.M."/>
            <person name="Gdanetz K."/>
            <person name="Chilvers M.I."/>
        </authorList>
    </citation>
    <scope>NUCLEOTIDE SEQUENCE</scope>
    <source>
        <strain evidence="2">PM02</strain>
    </source>
</reference>
<feature type="domain" description="Dienelactone hydrolase" evidence="1">
    <location>
        <begin position="30"/>
        <end position="251"/>
    </location>
</feature>
<accession>A0AAD9ICN9</accession>
<dbReference type="GO" id="GO:0016787">
    <property type="term" value="F:hydrolase activity"/>
    <property type="evidence" value="ECO:0007669"/>
    <property type="project" value="InterPro"/>
</dbReference>
<comment type="caution">
    <text evidence="2">The sequence shown here is derived from an EMBL/GenBank/DDBJ whole genome shotgun (WGS) entry which is preliminary data.</text>
</comment>
<gene>
    <name evidence="2" type="ORF">P8C59_009046</name>
</gene>
<dbReference type="Gene3D" id="3.40.50.1820">
    <property type="entry name" value="alpha/beta hydrolase"/>
    <property type="match status" value="1"/>
</dbReference>
<keyword evidence="3" id="KW-1185">Reference proteome</keyword>
<protein>
    <recommendedName>
        <fullName evidence="1">Dienelactone hydrolase domain-containing protein</fullName>
    </recommendedName>
</protein>
<name>A0AAD9ICN9_9PEZI</name>
<sequence length="274" mass="29907">MASNAPGACCFLGVKHEGTPSGQKIKVGGVDAYVAEPAADTEHKDVAILYLPDVFGIWANSQLLADQFAANGYYTLIVDPFKGDAFDPDAERPKDFDINKWLAQGTSGDNPHTPEAVDPIVVDALRFLKQDKGFKKVGALGYCFGAKYVVRHYKSGIDVGYMAHPSFVEEAELAGIAGPLSIAAAEVDHIFPTEKRHKSEEILIKTGQPWQINLYSGVSHGFAVRGDMEDQKARFAKEQAFIQAVAWFNEHLKVPEPSVVRPKAHNASCHVFHA</sequence>
<dbReference type="PANTHER" id="PTHR17630">
    <property type="entry name" value="DIENELACTONE HYDROLASE"/>
    <property type="match status" value="1"/>
</dbReference>
<dbReference type="Pfam" id="PF01738">
    <property type="entry name" value="DLH"/>
    <property type="match status" value="1"/>
</dbReference>
<evidence type="ECO:0000259" key="1">
    <source>
        <dbReference type="Pfam" id="PF01738"/>
    </source>
</evidence>
<dbReference type="InterPro" id="IPR029058">
    <property type="entry name" value="AB_hydrolase_fold"/>
</dbReference>
<proteinExistence type="predicted"/>
<evidence type="ECO:0000313" key="3">
    <source>
        <dbReference type="Proteomes" id="UP001217918"/>
    </source>
</evidence>
<dbReference type="Proteomes" id="UP001217918">
    <property type="component" value="Unassembled WGS sequence"/>
</dbReference>